<dbReference type="SUPFAM" id="SSF52540">
    <property type="entry name" value="P-loop containing nucleoside triphosphate hydrolases"/>
    <property type="match status" value="1"/>
</dbReference>
<reference evidence="5 6" key="1">
    <citation type="submission" date="2018-12" db="EMBL/GenBank/DDBJ databases">
        <title>Complete genome sequence of Flaviflexus salsibiostraticola KCTC 33148.</title>
        <authorList>
            <person name="Bae J.-W."/>
        </authorList>
    </citation>
    <scope>NUCLEOTIDE SEQUENCE [LARGE SCALE GENOMIC DNA]</scope>
    <source>
        <strain evidence="5 6">KCTC 33148</strain>
    </source>
</reference>
<dbReference type="SMART" id="SM00382">
    <property type="entry name" value="AAA"/>
    <property type="match status" value="1"/>
</dbReference>
<evidence type="ECO:0000259" key="4">
    <source>
        <dbReference type="PROSITE" id="PS50893"/>
    </source>
</evidence>
<dbReference type="InterPro" id="IPR003593">
    <property type="entry name" value="AAA+_ATPase"/>
</dbReference>
<keyword evidence="2" id="KW-0547">Nucleotide-binding</keyword>
<proteinExistence type="predicted"/>
<dbReference type="InterPro" id="IPR050153">
    <property type="entry name" value="Metal_Ion_Import_ABC"/>
</dbReference>
<evidence type="ECO:0000256" key="2">
    <source>
        <dbReference type="ARBA" id="ARBA00022741"/>
    </source>
</evidence>
<keyword evidence="6" id="KW-1185">Reference proteome</keyword>
<keyword evidence="3 5" id="KW-0067">ATP-binding</keyword>
<dbReference type="Gene3D" id="3.40.50.300">
    <property type="entry name" value="P-loop containing nucleotide triphosphate hydrolases"/>
    <property type="match status" value="1"/>
</dbReference>
<evidence type="ECO:0000256" key="1">
    <source>
        <dbReference type="ARBA" id="ARBA00022448"/>
    </source>
</evidence>
<protein>
    <submittedName>
        <fullName evidence="5">ABC transporter ATP-binding protein</fullName>
    </submittedName>
</protein>
<dbReference type="PANTHER" id="PTHR42734">
    <property type="entry name" value="METAL TRANSPORT SYSTEM ATP-BINDING PROTEIN TM_0124-RELATED"/>
    <property type="match status" value="1"/>
</dbReference>
<dbReference type="OrthoDB" id="9789994at2"/>
<dbReference type="KEGG" id="fsl:EJO69_01510"/>
<evidence type="ECO:0000313" key="5">
    <source>
        <dbReference type="EMBL" id="AZN29120.1"/>
    </source>
</evidence>
<dbReference type="InterPro" id="IPR027417">
    <property type="entry name" value="P-loop_NTPase"/>
</dbReference>
<dbReference type="RefSeq" id="WP_126038293.1">
    <property type="nucleotide sequence ID" value="NZ_CP034438.1"/>
</dbReference>
<dbReference type="Proteomes" id="UP000270021">
    <property type="component" value="Chromosome"/>
</dbReference>
<dbReference type="PROSITE" id="PS50893">
    <property type="entry name" value="ABC_TRANSPORTER_2"/>
    <property type="match status" value="1"/>
</dbReference>
<gene>
    <name evidence="5" type="ORF">EJO69_01510</name>
</gene>
<evidence type="ECO:0000256" key="3">
    <source>
        <dbReference type="ARBA" id="ARBA00022840"/>
    </source>
</evidence>
<dbReference type="EMBL" id="CP034438">
    <property type="protein sequence ID" value="AZN29120.1"/>
    <property type="molecule type" value="Genomic_DNA"/>
</dbReference>
<dbReference type="GO" id="GO:0016887">
    <property type="term" value="F:ATP hydrolysis activity"/>
    <property type="evidence" value="ECO:0007669"/>
    <property type="project" value="InterPro"/>
</dbReference>
<evidence type="ECO:0000313" key="6">
    <source>
        <dbReference type="Proteomes" id="UP000270021"/>
    </source>
</evidence>
<dbReference type="GO" id="GO:0005524">
    <property type="term" value="F:ATP binding"/>
    <property type="evidence" value="ECO:0007669"/>
    <property type="project" value="UniProtKB-KW"/>
</dbReference>
<feature type="domain" description="ABC transporter" evidence="4">
    <location>
        <begin position="5"/>
        <end position="245"/>
    </location>
</feature>
<dbReference type="PROSITE" id="PS00211">
    <property type="entry name" value="ABC_TRANSPORTER_1"/>
    <property type="match status" value="1"/>
</dbReference>
<accession>A0A3Q8WSB3</accession>
<dbReference type="Pfam" id="PF00005">
    <property type="entry name" value="ABC_tran"/>
    <property type="match status" value="1"/>
</dbReference>
<dbReference type="InterPro" id="IPR017871">
    <property type="entry name" value="ABC_transporter-like_CS"/>
</dbReference>
<organism evidence="5 6">
    <name type="scientific">Flaviflexus salsibiostraticola</name>
    <dbReference type="NCBI Taxonomy" id="1282737"/>
    <lineage>
        <taxon>Bacteria</taxon>
        <taxon>Bacillati</taxon>
        <taxon>Actinomycetota</taxon>
        <taxon>Actinomycetes</taxon>
        <taxon>Actinomycetales</taxon>
        <taxon>Actinomycetaceae</taxon>
        <taxon>Flaviflexus</taxon>
    </lineage>
</organism>
<keyword evidence="1" id="KW-0813">Transport</keyword>
<name>A0A3Q8WSB3_9ACTO</name>
<sequence length="262" mass="28075">MGDVLQLKQVSVRRGGRNIVDHVDWSVDEGERWVILGPNGAGKTSLIQLAAARLFPTSGGVEILGTPVGRANAPELHPLIGLTSSALDARIPGSERIHDVVRTGAYGVTTHWRESYDEEDDRRARGLLASLGVGHLADRTFASLSSGERKRVGVARALMPDPELLLLDEPASGLDLGGREELLDSLTTLAHEVYAPSMILVTHHVEEIPAGFTHAMLMKDGTALHAGPIDDVMTSERLGQCFGLVLDIEKSGGRFAARARTA</sequence>
<dbReference type="InterPro" id="IPR003439">
    <property type="entry name" value="ABC_transporter-like_ATP-bd"/>
</dbReference>
<dbReference type="AlphaFoldDB" id="A0A3Q8WSB3"/>